<evidence type="ECO:0000256" key="3">
    <source>
        <dbReference type="ARBA" id="ARBA00022475"/>
    </source>
</evidence>
<dbReference type="GO" id="GO:0005886">
    <property type="term" value="C:plasma membrane"/>
    <property type="evidence" value="ECO:0007669"/>
    <property type="project" value="UniProtKB-SubCell"/>
</dbReference>
<feature type="transmembrane region" description="Helical" evidence="9">
    <location>
        <begin position="323"/>
        <end position="344"/>
    </location>
</feature>
<reference evidence="11" key="1">
    <citation type="submission" date="2017-04" db="EMBL/GenBank/DDBJ databases">
        <authorList>
            <person name="Bumgarner R.E."/>
            <person name="Fredricks D.N."/>
            <person name="Srinivasan S."/>
        </authorList>
    </citation>
    <scope>NUCLEOTIDE SEQUENCE [LARGE SCALE GENOMIC DNA]</scope>
    <source>
        <strain evidence="11">KA00405</strain>
    </source>
</reference>
<keyword evidence="2" id="KW-0813">Transport</keyword>
<name>A0A2J8B0P7_9FIRM</name>
<comment type="subcellular location">
    <subcellularLocation>
        <location evidence="1">Cell inner membrane</location>
        <topology evidence="1">Multi-pass membrane protein</topology>
    </subcellularLocation>
</comment>
<evidence type="ECO:0000256" key="2">
    <source>
        <dbReference type="ARBA" id="ARBA00022448"/>
    </source>
</evidence>
<keyword evidence="6 9" id="KW-1133">Transmembrane helix</keyword>
<feature type="transmembrane region" description="Helical" evidence="9">
    <location>
        <begin position="264"/>
        <end position="284"/>
    </location>
</feature>
<feature type="transmembrane region" description="Helical" evidence="9">
    <location>
        <begin position="7"/>
        <end position="24"/>
    </location>
</feature>
<comment type="similarity">
    <text evidence="8">Belongs to the TsuA/YedE (TC 9.B.102) family.</text>
</comment>
<evidence type="ECO:0000313" key="11">
    <source>
        <dbReference type="Proteomes" id="UP000236394"/>
    </source>
</evidence>
<feature type="transmembrane region" description="Helical" evidence="9">
    <location>
        <begin position="190"/>
        <end position="208"/>
    </location>
</feature>
<protein>
    <submittedName>
        <fullName evidence="10">Uncharacterized protein</fullName>
    </submittedName>
</protein>
<proteinExistence type="inferred from homology"/>
<dbReference type="InterPro" id="IPR007272">
    <property type="entry name" value="Sulf_transp_TsuA/YedE"/>
</dbReference>
<evidence type="ECO:0000256" key="8">
    <source>
        <dbReference type="ARBA" id="ARBA00035655"/>
    </source>
</evidence>
<keyword evidence="3" id="KW-1003">Cell membrane</keyword>
<evidence type="ECO:0000256" key="6">
    <source>
        <dbReference type="ARBA" id="ARBA00022989"/>
    </source>
</evidence>
<sequence>MKHTERIVGWIFLIAVLLAGYFLLPTSMLFFRLIIGGLLGYALSRGYMGFAGSVNRAYLTGSTRLMRTLMLMFFVSAAGTVAVLFQADATKFDLWVNPINFGLLLGGIFFGFGMAFSSCCASGVLTDLVTALPRALITLVFFCAGVFLGFPLQNTAGWIKDSWLTSPTGAAIGTKGVYFPDYFKFDGLDGYLGALAVTGVLCIIVVRLSRYYENKRKKTGEYFGHFDEGVQLKIAADKLSENDVPFFSATAYERYFVRPWSLRTAVIVISFIFVVLMGVTKAGWGASTPYGFWFGKVLMQFGVSTDAIVAFTHGAAKPYELPFLLHPITLQNIGILLGTAFYLLSAEQLRDAVKAGYRISAKQGLFYAIGGLAMGFGTRLSNGCNVGALYTPIANFSLSGWIFLVVMVLGGILGNKIAKKVGL</sequence>
<feature type="transmembrane region" description="Helical" evidence="9">
    <location>
        <begin position="132"/>
        <end position="152"/>
    </location>
</feature>
<organism evidence="10 11">
    <name type="scientific">Mageeibacillus indolicus</name>
    <dbReference type="NCBI Taxonomy" id="884684"/>
    <lineage>
        <taxon>Bacteria</taxon>
        <taxon>Bacillati</taxon>
        <taxon>Bacillota</taxon>
        <taxon>Clostridia</taxon>
        <taxon>Eubacteriales</taxon>
        <taxon>Oscillospiraceae</taxon>
        <taxon>Mageeibacillus</taxon>
    </lineage>
</organism>
<keyword evidence="5 9" id="KW-0812">Transmembrane</keyword>
<feature type="transmembrane region" description="Helical" evidence="9">
    <location>
        <begin position="30"/>
        <end position="48"/>
    </location>
</feature>
<feature type="transmembrane region" description="Helical" evidence="9">
    <location>
        <begin position="393"/>
        <end position="413"/>
    </location>
</feature>
<keyword evidence="4" id="KW-0997">Cell inner membrane</keyword>
<dbReference type="EMBL" id="NBZD01000003">
    <property type="protein sequence ID" value="PNH18342.1"/>
    <property type="molecule type" value="Genomic_DNA"/>
</dbReference>
<dbReference type="RefSeq" id="WP_041705755.1">
    <property type="nucleotide sequence ID" value="NZ_NBZD01000003.1"/>
</dbReference>
<evidence type="ECO:0000256" key="7">
    <source>
        <dbReference type="ARBA" id="ARBA00023136"/>
    </source>
</evidence>
<dbReference type="PANTHER" id="PTHR30574:SF1">
    <property type="entry name" value="SULPHUR TRANSPORT DOMAIN-CONTAINING PROTEIN"/>
    <property type="match status" value="1"/>
</dbReference>
<evidence type="ECO:0000256" key="9">
    <source>
        <dbReference type="SAM" id="Phobius"/>
    </source>
</evidence>
<evidence type="ECO:0000256" key="5">
    <source>
        <dbReference type="ARBA" id="ARBA00022692"/>
    </source>
</evidence>
<feature type="transmembrane region" description="Helical" evidence="9">
    <location>
        <begin position="364"/>
        <end position="381"/>
    </location>
</feature>
<dbReference type="Proteomes" id="UP000236394">
    <property type="component" value="Unassembled WGS sequence"/>
</dbReference>
<keyword evidence="7 9" id="KW-0472">Membrane</keyword>
<accession>A0A2J8B0P7</accession>
<evidence type="ECO:0000313" key="10">
    <source>
        <dbReference type="EMBL" id="PNH18342.1"/>
    </source>
</evidence>
<evidence type="ECO:0000256" key="1">
    <source>
        <dbReference type="ARBA" id="ARBA00004429"/>
    </source>
</evidence>
<dbReference type="Pfam" id="PF04143">
    <property type="entry name" value="Sulf_transp"/>
    <property type="match status" value="1"/>
</dbReference>
<feature type="transmembrane region" description="Helical" evidence="9">
    <location>
        <begin position="99"/>
        <end position="125"/>
    </location>
</feature>
<dbReference type="AlphaFoldDB" id="A0A2J8B0P7"/>
<feature type="transmembrane region" description="Helical" evidence="9">
    <location>
        <begin position="69"/>
        <end position="87"/>
    </location>
</feature>
<dbReference type="PANTHER" id="PTHR30574">
    <property type="entry name" value="INNER MEMBRANE PROTEIN YEDE"/>
    <property type="match status" value="1"/>
</dbReference>
<comment type="caution">
    <text evidence="10">The sequence shown here is derived from an EMBL/GenBank/DDBJ whole genome shotgun (WGS) entry which is preliminary data.</text>
</comment>
<evidence type="ECO:0000256" key="4">
    <source>
        <dbReference type="ARBA" id="ARBA00022519"/>
    </source>
</evidence>
<gene>
    <name evidence="10" type="ORF">B7R76_05725</name>
</gene>